<dbReference type="GeneID" id="22911362"/>
<evidence type="ECO:0000259" key="9">
    <source>
        <dbReference type="PROSITE" id="PS51194"/>
    </source>
</evidence>
<proteinExistence type="inferred from homology"/>
<dbReference type="Gene3D" id="3.40.50.300">
    <property type="entry name" value="P-loop containing nucleotide triphosphate hydrolases"/>
    <property type="match status" value="2"/>
</dbReference>
<feature type="region of interest" description="Disordered" evidence="7">
    <location>
        <begin position="564"/>
        <end position="602"/>
    </location>
</feature>
<keyword evidence="2 6" id="KW-0378">Hydrolase</keyword>
<organism evidence="10 11">
    <name type="scientific">Gregarina niphandrodes</name>
    <name type="common">Septate eugregarine</name>
    <dbReference type="NCBI Taxonomy" id="110365"/>
    <lineage>
        <taxon>Eukaryota</taxon>
        <taxon>Sar</taxon>
        <taxon>Alveolata</taxon>
        <taxon>Apicomplexa</taxon>
        <taxon>Conoidasida</taxon>
        <taxon>Gregarinasina</taxon>
        <taxon>Eugregarinorida</taxon>
        <taxon>Gregarinidae</taxon>
        <taxon>Gregarina</taxon>
    </lineage>
</organism>
<evidence type="ECO:0000256" key="3">
    <source>
        <dbReference type="ARBA" id="ARBA00022806"/>
    </source>
</evidence>
<dbReference type="GO" id="GO:0005524">
    <property type="term" value="F:ATP binding"/>
    <property type="evidence" value="ECO:0007669"/>
    <property type="project" value="UniProtKB-UniRule"/>
</dbReference>
<feature type="compositionally biased region" description="Polar residues" evidence="7">
    <location>
        <begin position="568"/>
        <end position="581"/>
    </location>
</feature>
<keyword evidence="4 6" id="KW-0067">ATP-binding</keyword>
<evidence type="ECO:0000256" key="6">
    <source>
        <dbReference type="RuleBase" id="RU365068"/>
    </source>
</evidence>
<dbReference type="AlphaFoldDB" id="A0A023BAT7"/>
<dbReference type="GO" id="GO:0003724">
    <property type="term" value="F:RNA helicase activity"/>
    <property type="evidence" value="ECO:0007669"/>
    <property type="project" value="UniProtKB-EC"/>
</dbReference>
<dbReference type="Proteomes" id="UP000019763">
    <property type="component" value="Unassembled WGS sequence"/>
</dbReference>
<comment type="caution">
    <text evidence="10">The sequence shown here is derived from an EMBL/GenBank/DDBJ whole genome shotgun (WGS) entry which is preliminary data.</text>
</comment>
<dbReference type="GO" id="GO:0003723">
    <property type="term" value="F:RNA binding"/>
    <property type="evidence" value="ECO:0007669"/>
    <property type="project" value="UniProtKB-UniRule"/>
</dbReference>
<dbReference type="InterPro" id="IPR000629">
    <property type="entry name" value="RNA-helicase_DEAD-box_CS"/>
</dbReference>
<dbReference type="VEuPathDB" id="CryptoDB:GNI_034420"/>
<dbReference type="Pfam" id="PF00271">
    <property type="entry name" value="Helicase_C"/>
    <property type="match status" value="1"/>
</dbReference>
<dbReference type="PROSITE" id="PS51194">
    <property type="entry name" value="HELICASE_CTER"/>
    <property type="match status" value="1"/>
</dbReference>
<dbReference type="InterPro" id="IPR011545">
    <property type="entry name" value="DEAD/DEAH_box_helicase_dom"/>
</dbReference>
<name>A0A023BAT7_GRENI</name>
<evidence type="ECO:0000256" key="1">
    <source>
        <dbReference type="ARBA" id="ARBA00022741"/>
    </source>
</evidence>
<dbReference type="PROSITE" id="PS51192">
    <property type="entry name" value="HELICASE_ATP_BIND_1"/>
    <property type="match status" value="1"/>
</dbReference>
<dbReference type="RefSeq" id="XP_011129242.1">
    <property type="nucleotide sequence ID" value="XM_011130940.1"/>
</dbReference>
<dbReference type="InterPro" id="IPR014001">
    <property type="entry name" value="Helicase_ATP-bd"/>
</dbReference>
<dbReference type="Pfam" id="PF00270">
    <property type="entry name" value="DEAD"/>
    <property type="match status" value="1"/>
</dbReference>
<keyword evidence="11" id="KW-1185">Reference proteome</keyword>
<keyword evidence="1 6" id="KW-0547">Nucleotide-binding</keyword>
<dbReference type="InterPro" id="IPR001650">
    <property type="entry name" value="Helicase_C-like"/>
</dbReference>
<comment type="catalytic activity">
    <reaction evidence="6">
        <text>ATP + H2O = ADP + phosphate + H(+)</text>
        <dbReference type="Rhea" id="RHEA:13065"/>
        <dbReference type="ChEBI" id="CHEBI:15377"/>
        <dbReference type="ChEBI" id="CHEBI:15378"/>
        <dbReference type="ChEBI" id="CHEBI:30616"/>
        <dbReference type="ChEBI" id="CHEBI:43474"/>
        <dbReference type="ChEBI" id="CHEBI:456216"/>
        <dbReference type="EC" id="3.6.4.13"/>
    </reaction>
</comment>
<protein>
    <recommendedName>
        <fullName evidence="6">ATP-dependent RNA helicase</fullName>
        <ecNumber evidence="6">3.6.4.13</ecNumber>
    </recommendedName>
</protein>
<comment type="similarity">
    <text evidence="6">Belongs to the DEAD box helicase family.</text>
</comment>
<feature type="compositionally biased region" description="Acidic residues" evidence="7">
    <location>
        <begin position="587"/>
        <end position="598"/>
    </location>
</feature>
<dbReference type="OrthoDB" id="4310724at2759"/>
<reference evidence="10" key="1">
    <citation type="submission" date="2013-12" db="EMBL/GenBank/DDBJ databases">
        <authorList>
            <person name="Omoto C.K."/>
            <person name="Sibley D."/>
            <person name="Venepally P."/>
            <person name="Hadjithomas M."/>
            <person name="Karamycheva S."/>
            <person name="Brunk B."/>
            <person name="Roos D."/>
            <person name="Caler E."/>
            <person name="Lorenzi H."/>
        </authorList>
    </citation>
    <scope>NUCLEOTIDE SEQUENCE</scope>
</reference>
<dbReference type="PANTHER" id="PTHR24031">
    <property type="entry name" value="RNA HELICASE"/>
    <property type="match status" value="1"/>
</dbReference>
<dbReference type="EMBL" id="AFNH02000264">
    <property type="protein sequence ID" value="EZG78604.1"/>
    <property type="molecule type" value="Genomic_DNA"/>
</dbReference>
<evidence type="ECO:0000313" key="11">
    <source>
        <dbReference type="Proteomes" id="UP000019763"/>
    </source>
</evidence>
<dbReference type="SMART" id="SM00487">
    <property type="entry name" value="DEXDc"/>
    <property type="match status" value="1"/>
</dbReference>
<dbReference type="CDD" id="cd18787">
    <property type="entry name" value="SF2_C_DEAD"/>
    <property type="match status" value="1"/>
</dbReference>
<gene>
    <name evidence="10" type="ORF">GNI_034420</name>
</gene>
<dbReference type="EC" id="3.6.4.13" evidence="6"/>
<feature type="region of interest" description="Disordered" evidence="7">
    <location>
        <begin position="374"/>
        <end position="396"/>
    </location>
</feature>
<comment type="function">
    <text evidence="6">RNA helicase.</text>
</comment>
<feature type="domain" description="Helicase ATP-binding" evidence="8">
    <location>
        <begin position="177"/>
        <end position="375"/>
    </location>
</feature>
<dbReference type="PROSITE" id="PS00039">
    <property type="entry name" value="DEAD_ATP_HELICASE"/>
    <property type="match status" value="1"/>
</dbReference>
<feature type="domain" description="Helicase C-terminal" evidence="9">
    <location>
        <begin position="563"/>
        <end position="742"/>
    </location>
</feature>
<evidence type="ECO:0000256" key="2">
    <source>
        <dbReference type="ARBA" id="ARBA00022801"/>
    </source>
</evidence>
<evidence type="ECO:0000313" key="10">
    <source>
        <dbReference type="EMBL" id="EZG78604.1"/>
    </source>
</evidence>
<keyword evidence="3 6" id="KW-0347">Helicase</keyword>
<evidence type="ECO:0000256" key="4">
    <source>
        <dbReference type="ARBA" id="ARBA00022840"/>
    </source>
</evidence>
<dbReference type="SUPFAM" id="SSF52540">
    <property type="entry name" value="P-loop containing nucleoside triphosphate hydrolases"/>
    <property type="match status" value="1"/>
</dbReference>
<dbReference type="GO" id="GO:0016787">
    <property type="term" value="F:hydrolase activity"/>
    <property type="evidence" value="ECO:0007669"/>
    <property type="project" value="UniProtKB-KW"/>
</dbReference>
<keyword evidence="5 6" id="KW-0694">RNA-binding</keyword>
<dbReference type="SMART" id="SM00490">
    <property type="entry name" value="HELICc"/>
    <property type="match status" value="1"/>
</dbReference>
<dbReference type="InterPro" id="IPR027417">
    <property type="entry name" value="P-loop_NTPase"/>
</dbReference>
<evidence type="ECO:0000256" key="7">
    <source>
        <dbReference type="SAM" id="MobiDB-lite"/>
    </source>
</evidence>
<sequence>MPRIKKRWHNLSVDPSLLCDGLVGLEICEAPQLVCPQLESPQKRRKKASVTEAAHDDVSDQVPFDPDEAVFEFDEADRLIAESEKKSSGLVPKKKDEVRRGEVRRGEVLLPEVDIERELMADWLTWSLDSLEGVLSPVMKGKVLGASRGLEIPSVILRNLKEMGWLAPTAIQRAVIPLATVCRKDVCIASETGSGKTGAFALPCLIHMLSLWVSCPEAKESGLDTIVLAPTHELARQVNDVLLDLCRGLEVRTELVVGGIMVEKQQRRLTKKRPNIIIATVGRLLALLMGDEDLNIDANPYLSDLSTVRHLIVDEADRMFETGKTKDMQKILQKVQSDKATSGNQTTCQYLIASATLTLAHDMHRTVDRQTVDRQTVDRVKATQSSEISDGHPSDTKNKINAMDIIPFRTKDTEIIDLTTNEFKQQIKAVQELQLPRGIEVYSAVGNYRSKFRYLYTIITRYFAKHFAEKSVVKIIVFANTIDFAKKLCKFAKLVCKDCAAKGDGREYVLRKSTSSNKSTAMKYVPINLLVAGNAAEMKEKNGSRKIAASSVVESSSTLSSVAHTAVMSETDSSPSESTVTSGAASESDEGSEFDGESPCDAASVAASLPNEESGVASGSETLVDAFRRLHVLSLHSQQKQSKRYEVFEKFNRRGESGVLFATDIAARGLDFPNVDLVVHAQVPRSLQTFVHRSGRTARGAQCKGTVITLAQKEEVERYNKITKGLVVQPLSSSPIGAMNYDASQVHDIAEKAEYIESQQFRLTKTLKAREWKKKALEEAELVDSDIEQEEFLLRKNGTKANLTHSEYSQMQELNKEKAILDRLKSADLLLLNNKMSSETKRT</sequence>
<evidence type="ECO:0000256" key="5">
    <source>
        <dbReference type="ARBA" id="ARBA00022884"/>
    </source>
</evidence>
<accession>A0A023BAT7</accession>
<evidence type="ECO:0000259" key="8">
    <source>
        <dbReference type="PROSITE" id="PS51192"/>
    </source>
</evidence>
<dbReference type="eggNOG" id="KOG0347">
    <property type="taxonomic scope" value="Eukaryota"/>
</dbReference>
<comment type="domain">
    <text evidence="6">The Q motif is unique to and characteristic of the DEAD box family of RNA helicases and controls ATP binding and hydrolysis.</text>
</comment>
<feature type="region of interest" description="Disordered" evidence="7">
    <location>
        <begin position="39"/>
        <end position="61"/>
    </location>
</feature>